<proteinExistence type="predicted"/>
<dbReference type="AlphaFoldDB" id="A0A2Z5ZHL2"/>
<accession>A0A2Z5ZHL2</accession>
<evidence type="ECO:0000313" key="2">
    <source>
        <dbReference type="Proteomes" id="UP000270034"/>
    </source>
</evidence>
<reference evidence="1 2" key="1">
    <citation type="submission" date="2018-02" db="EMBL/GenBank/DDBJ databases">
        <title>Acetobacter orientalis genome.</title>
        <authorList>
            <person name="Nakashima N."/>
            <person name="Tamura T."/>
        </authorList>
    </citation>
    <scope>NUCLEOTIDE SEQUENCE [LARGE SCALE GENOMIC DNA]</scope>
    <source>
        <strain evidence="1 2">FAN1</strain>
    </source>
</reference>
<name>A0A2Z5ZHL2_9PROT</name>
<sequence length="38" mass="4360">MPFETCKYGCVTSIKRASWQPSRAFSLSNTQPERDYSS</sequence>
<dbReference type="EMBL" id="AP018515">
    <property type="protein sequence ID" value="BBC79667.1"/>
    <property type="molecule type" value="Genomic_DNA"/>
</dbReference>
<protein>
    <submittedName>
        <fullName evidence="1">Uncharacterized protein</fullName>
    </submittedName>
</protein>
<dbReference type="Proteomes" id="UP000270034">
    <property type="component" value="Chromosome"/>
</dbReference>
<evidence type="ECO:0000313" key="1">
    <source>
        <dbReference type="EMBL" id="BBC79667.1"/>
    </source>
</evidence>
<organism evidence="1 2">
    <name type="scientific">Acetobacter orientalis</name>
    <dbReference type="NCBI Taxonomy" id="146474"/>
    <lineage>
        <taxon>Bacteria</taxon>
        <taxon>Pseudomonadati</taxon>
        <taxon>Pseudomonadota</taxon>
        <taxon>Alphaproteobacteria</taxon>
        <taxon>Acetobacterales</taxon>
        <taxon>Acetobacteraceae</taxon>
        <taxon>Acetobacter</taxon>
    </lineage>
</organism>
<dbReference type="KEGG" id="aot:AcetOri_orf01977"/>
<gene>
    <name evidence="1" type="ORF">AcetOrient_orf01977</name>
</gene>